<keyword evidence="5" id="KW-1185">Reference proteome</keyword>
<keyword evidence="2" id="KW-0614">Plasmid</keyword>
<evidence type="ECO:0000313" key="4">
    <source>
        <dbReference type="Proteomes" id="UP000007257"/>
    </source>
</evidence>
<evidence type="ECO:0000313" key="5">
    <source>
        <dbReference type="Proteomes" id="UP001598201"/>
    </source>
</evidence>
<dbReference type="OrthoDB" id="6415307at2"/>
<dbReference type="HOGENOM" id="CLU_146554_0_0_6"/>
<proteinExistence type="predicted"/>
<geneLocation type="plasmid" evidence="2 4">
    <name>pRAHAQ01</name>
</geneLocation>
<dbReference type="Proteomes" id="UP000007257">
    <property type="component" value="Plasmid pRAHAQ01"/>
</dbReference>
<evidence type="ECO:0000313" key="3">
    <source>
        <dbReference type="EMBL" id="MFD3226831.1"/>
    </source>
</evidence>
<gene>
    <name evidence="2" type="ordered locus">Rahaq_4444</name>
    <name evidence="3" type="ORF">ACFPK4_25140</name>
</gene>
<dbReference type="InterPro" id="IPR038627">
    <property type="entry name" value="YebG-like_sf"/>
</dbReference>
<dbReference type="EMBL" id="CP002506">
    <property type="protein sequence ID" value="ADW76030.1"/>
    <property type="molecule type" value="Genomic_DNA"/>
</dbReference>
<feature type="compositionally biased region" description="Basic residues" evidence="1">
    <location>
        <begin position="121"/>
        <end position="131"/>
    </location>
</feature>
<evidence type="ECO:0000256" key="1">
    <source>
        <dbReference type="SAM" id="MobiDB-lite"/>
    </source>
</evidence>
<dbReference type="Gene3D" id="1.10.10.710">
    <property type="entry name" value="PSPTO_1197 like"/>
    <property type="match status" value="1"/>
</dbReference>
<dbReference type="RefSeq" id="WP_013577711.1">
    <property type="nucleotide sequence ID" value="NC_015062.1"/>
</dbReference>
<dbReference type="AlphaFoldDB" id="A0A0H3FGQ1"/>
<dbReference type="Pfam" id="PF07130">
    <property type="entry name" value="YebG"/>
    <property type="match status" value="1"/>
</dbReference>
<dbReference type="EMBL" id="JBHUCJ010000112">
    <property type="protein sequence ID" value="MFD3226831.1"/>
    <property type="molecule type" value="Genomic_DNA"/>
</dbReference>
<name>A0A0H3FGQ1_RAHSY</name>
<reference evidence="3 5" key="3">
    <citation type="submission" date="2024-09" db="EMBL/GenBank/DDBJ databases">
        <title>Genomes of Rahnella.</title>
        <authorList>
            <person name="Mnguni F.C."/>
            <person name="Shin G.Y."/>
            <person name="Coutinho T."/>
        </authorList>
    </citation>
    <scope>NUCLEOTIDE SEQUENCE [LARGE SCALE GENOMIC DNA]</scope>
    <source>
        <strain evidence="3 5">20WA0057</strain>
    </source>
</reference>
<dbReference type="eggNOG" id="COG3141">
    <property type="taxonomic scope" value="Bacteria"/>
</dbReference>
<dbReference type="KEGG" id="rah:Rahaq_4444"/>
<sequence>MAVETKFVVVRKGEEKMTFANKKEADAYDKMLDMADAFTEWLLQSNIGMDEALAENIALHLAEQKDTVQHILRTSKLPEAEIAHQPAAETPAEAEAEEVVAENVAAEENAAEENVAEKPATAKKVRAVKAA</sequence>
<reference evidence="4" key="1">
    <citation type="submission" date="2011-01" db="EMBL/GenBank/DDBJ databases">
        <title>Complete sequence of plasmid1 of Rahnella sp. Y9602.</title>
        <authorList>
            <consortium name="US DOE Joint Genome Institute"/>
            <person name="Lucas S."/>
            <person name="Copeland A."/>
            <person name="Lapidus A."/>
            <person name="Cheng J.-F."/>
            <person name="Goodwin L."/>
            <person name="Pitluck S."/>
            <person name="Lu M."/>
            <person name="Detter J.C."/>
            <person name="Han C."/>
            <person name="Tapia R."/>
            <person name="Land M."/>
            <person name="Hauser L."/>
            <person name="Kyrpides N."/>
            <person name="Ivanova N."/>
            <person name="Ovchinnikova G."/>
            <person name="Pagani I."/>
            <person name="Sobecky P.A."/>
            <person name="Martinez R.J."/>
            <person name="Woyke T."/>
        </authorList>
    </citation>
    <scope>NUCLEOTIDE SEQUENCE [LARGE SCALE GENOMIC DNA]</scope>
    <source>
        <strain evidence="4">Y9602</strain>
        <plasmid evidence="4">pRAHAQ01</plasmid>
    </source>
</reference>
<accession>A0A0H3FGQ1</accession>
<dbReference type="Proteomes" id="UP001598201">
    <property type="component" value="Unassembled WGS sequence"/>
</dbReference>
<organism evidence="2 4">
    <name type="scientific">Rahnella sp. (strain Y9602)</name>
    <dbReference type="NCBI Taxonomy" id="2703885"/>
    <lineage>
        <taxon>Bacteria</taxon>
        <taxon>Pseudomonadati</taxon>
        <taxon>Pseudomonadota</taxon>
        <taxon>Gammaproteobacteria</taxon>
        <taxon>Enterobacterales</taxon>
        <taxon>Yersiniaceae</taxon>
        <taxon>Rahnella</taxon>
    </lineage>
</organism>
<protein>
    <submittedName>
        <fullName evidence="2">YebG family protein</fullName>
    </submittedName>
</protein>
<evidence type="ECO:0000313" key="2">
    <source>
        <dbReference type="EMBL" id="ADW76030.1"/>
    </source>
</evidence>
<feature type="region of interest" description="Disordered" evidence="1">
    <location>
        <begin position="106"/>
        <end position="131"/>
    </location>
</feature>
<dbReference type="InterPro" id="IPR009813">
    <property type="entry name" value="Uncharacterised_YebG"/>
</dbReference>
<reference evidence="2 4" key="2">
    <citation type="journal article" date="2012" name="J. Bacteriol.">
        <title>Complete Genome Sequence of Rahnella sp. Strain Y9602, a Gammaproteobacterium Isolate from Metal- and Radionuclide-Contaminated Soil.</title>
        <authorList>
            <person name="Martinez R.J."/>
            <person name="Bruce D."/>
            <person name="Detter C."/>
            <person name="Goodwin L.A."/>
            <person name="Han J."/>
            <person name="Han C.S."/>
            <person name="Held B."/>
            <person name="Land M.L."/>
            <person name="Mikhailova N."/>
            <person name="Nolan M."/>
            <person name="Pennacchio L."/>
            <person name="Pitluck S."/>
            <person name="Tapia R."/>
            <person name="Woyke T."/>
            <person name="Sobecky P.A."/>
        </authorList>
    </citation>
    <scope>NUCLEOTIDE SEQUENCE [LARGE SCALE GENOMIC DNA]</scope>
    <source>
        <strain evidence="2 4">Y9602</strain>
        <plasmid evidence="2 4">pRAHAQ01</plasmid>
    </source>
</reference>